<dbReference type="PANTHER" id="PTHR13271:SF123">
    <property type="entry name" value="RIBULOSE-1,5-BISPHOSPHATE CARBOXYLASE_OXYGENASE SMALL SUBUNIT N-METHYLTRANSFERASE I-RELATED"/>
    <property type="match status" value="1"/>
</dbReference>
<dbReference type="SUPFAM" id="SSF82199">
    <property type="entry name" value="SET domain"/>
    <property type="match status" value="1"/>
</dbReference>
<dbReference type="InterPro" id="IPR050600">
    <property type="entry name" value="SETD3_SETD6_MTase"/>
</dbReference>
<dbReference type="EMBL" id="GDJX01027287">
    <property type="protein sequence ID" value="JAT40649.1"/>
    <property type="molecule type" value="Transcribed_RNA"/>
</dbReference>
<dbReference type="PANTHER" id="PTHR13271">
    <property type="entry name" value="UNCHARACTERIZED PUTATIVE METHYLTRANSFERASE"/>
    <property type="match status" value="1"/>
</dbReference>
<organism evidence="2">
    <name type="scientific">Anthurium amnicola</name>
    <dbReference type="NCBI Taxonomy" id="1678845"/>
    <lineage>
        <taxon>Eukaryota</taxon>
        <taxon>Viridiplantae</taxon>
        <taxon>Streptophyta</taxon>
        <taxon>Embryophyta</taxon>
        <taxon>Tracheophyta</taxon>
        <taxon>Spermatophyta</taxon>
        <taxon>Magnoliopsida</taxon>
        <taxon>Liliopsida</taxon>
        <taxon>Araceae</taxon>
        <taxon>Pothoideae</taxon>
        <taxon>Potheae</taxon>
        <taxon>Anthurium</taxon>
    </lineage>
</organism>
<reference evidence="2" key="1">
    <citation type="submission" date="2015-07" db="EMBL/GenBank/DDBJ databases">
        <title>Transcriptome Assembly of Anthurium amnicola.</title>
        <authorList>
            <person name="Suzuki J."/>
        </authorList>
    </citation>
    <scope>NUCLEOTIDE SEQUENCE</scope>
</reference>
<feature type="compositionally biased region" description="Polar residues" evidence="1">
    <location>
        <begin position="37"/>
        <end position="55"/>
    </location>
</feature>
<evidence type="ECO:0000256" key="1">
    <source>
        <dbReference type="SAM" id="MobiDB-lite"/>
    </source>
</evidence>
<gene>
    <name evidence="2" type="primary">Setd4_0</name>
    <name evidence="2" type="ORF">g.111005</name>
</gene>
<proteinExistence type="predicted"/>
<evidence type="ECO:0000313" key="2">
    <source>
        <dbReference type="EMBL" id="JAT40649.1"/>
    </source>
</evidence>
<name>A0A1D1XE40_9ARAE</name>
<protein>
    <submittedName>
        <fullName evidence="2">SET domain-containing protein 4</fullName>
    </submittedName>
</protein>
<dbReference type="GO" id="GO:0016279">
    <property type="term" value="F:protein-lysine N-methyltransferase activity"/>
    <property type="evidence" value="ECO:0007669"/>
    <property type="project" value="TreeGrafter"/>
</dbReference>
<feature type="region of interest" description="Disordered" evidence="1">
    <location>
        <begin position="1"/>
        <end position="58"/>
    </location>
</feature>
<dbReference type="Gene3D" id="3.90.1410.10">
    <property type="entry name" value="set domain protein methyltransferase, domain 1"/>
    <property type="match status" value="1"/>
</dbReference>
<dbReference type="AlphaFoldDB" id="A0A1D1XE40"/>
<accession>A0A1D1XE40</accession>
<dbReference type="InterPro" id="IPR046341">
    <property type="entry name" value="SET_dom_sf"/>
</dbReference>
<sequence length="193" mass="21408">MAEVSRTFRSSLLPHFPRNQPARPRQCGAPRVAPRRSLTTTRCSISTASGSTSGVSERGAVPWGCEIESLGNAEELQRWLSESGLPPQKMGIERVEVGERGLVALKNIRKGEKLLFVPPSLVITADTAWSSPGAGDVLKKYSVPDWPYLATYLISEASLMESSRWSRYIAALPRQPYSLLYCIYMSLQDTFRT</sequence>